<dbReference type="PANTHER" id="PTHR13318:SF101">
    <property type="entry name" value="F-BOX_LRR PROTEIN"/>
    <property type="match status" value="1"/>
</dbReference>
<evidence type="ECO:0000256" key="1">
    <source>
        <dbReference type="SAM" id="MobiDB-lite"/>
    </source>
</evidence>
<sequence length="766" mass="85296">MKRVSGNVENEELGSKKVKFFNEVDDNFVDLDRNEGEEEGVLAENGAGDSAQVDRNGNLFGEVVPDNLVGPSFGGVEGEGSNIWDFDINFDMIFGNEEEQRGLFDLNFPVYNKYPNRRKGLLEYNKFPMVDKKEKEIVDLVSDDDDSEVEIIGYTHGYNSKDKQIESGMPSDRVENLGLGLGLLSMENGVGGSNLVTGGEWRYTSEEKGKASDMDSWLSLKASYFVDLDLETDSDESVRSIEPLEEVDVVPWQPVVLVARSEMVERVQQAELEYRRNTARRLARINISDQNSGNQSSSQKQQPPTHNPIEQLGKLPGPFSDALKMVRERTSKRSAQQLIEWRPSVKNQEQSITAAFVPSLLDLSLNALAKSAEGIVSLEQVPDNIRGRLANKMCDIGKMNAFFLNLLVEGCPTEIRIKNCSWLTEDQFQQTIGNCQTKDLQVLQLDLCGQCMLDIAFRKILDRCSGSFSKLAIVSLRGACRLSDNGLRIFIESAPVLRSINLGQCTLLTSDAIIFIADLLGSDLRELYIDECPKIDAMRILPVFKKFRYLEVLSVAGIHAINDHFVSEIVAACGQSLKELDFANCLQLTDDSLKAIGKSCADLCSLNISNLNKLTDLGIEALANGCKSIQKLKLCRNEFSDEAVAAFLESSGESLLELLLNNMAKVGPHTALSLAKRSRKLLNLDISWCRGITNEALGLIVDSCSSLKLLKIFGCRQITRVFLEGHSNRLVRIIGTNFTPIMDHLDLLEPEEMFLRYSPLPVFMEH</sequence>
<dbReference type="AlphaFoldDB" id="A0AAD4J341"/>
<organism evidence="2 3">
    <name type="scientific">Perilla frutescens var. hirtella</name>
    <name type="common">Perilla citriodora</name>
    <name type="synonym">Perilla setoyensis</name>
    <dbReference type="NCBI Taxonomy" id="608512"/>
    <lineage>
        <taxon>Eukaryota</taxon>
        <taxon>Viridiplantae</taxon>
        <taxon>Streptophyta</taxon>
        <taxon>Embryophyta</taxon>
        <taxon>Tracheophyta</taxon>
        <taxon>Spermatophyta</taxon>
        <taxon>Magnoliopsida</taxon>
        <taxon>eudicotyledons</taxon>
        <taxon>Gunneridae</taxon>
        <taxon>Pentapetalae</taxon>
        <taxon>asterids</taxon>
        <taxon>lamiids</taxon>
        <taxon>Lamiales</taxon>
        <taxon>Lamiaceae</taxon>
        <taxon>Nepetoideae</taxon>
        <taxon>Elsholtzieae</taxon>
        <taxon>Perilla</taxon>
    </lineage>
</organism>
<dbReference type="EMBL" id="SDAM02000167">
    <property type="protein sequence ID" value="KAH6826307.1"/>
    <property type="molecule type" value="Genomic_DNA"/>
</dbReference>
<evidence type="ECO:0000313" key="3">
    <source>
        <dbReference type="Proteomes" id="UP001190926"/>
    </source>
</evidence>
<proteinExistence type="predicted"/>
<evidence type="ECO:0000313" key="2">
    <source>
        <dbReference type="EMBL" id="KAH6826307.1"/>
    </source>
</evidence>
<dbReference type="Proteomes" id="UP001190926">
    <property type="component" value="Unassembled WGS sequence"/>
</dbReference>
<dbReference type="SMART" id="SM00367">
    <property type="entry name" value="LRR_CC"/>
    <property type="match status" value="7"/>
</dbReference>
<protein>
    <submittedName>
        <fullName evidence="2">Uncharacterized protein</fullName>
    </submittedName>
</protein>
<feature type="compositionally biased region" description="Low complexity" evidence="1">
    <location>
        <begin position="286"/>
        <end position="302"/>
    </location>
</feature>
<accession>A0AAD4J341</accession>
<keyword evidence="3" id="KW-1185">Reference proteome</keyword>
<dbReference type="InterPro" id="IPR032675">
    <property type="entry name" value="LRR_dom_sf"/>
</dbReference>
<feature type="region of interest" description="Disordered" evidence="1">
    <location>
        <begin position="286"/>
        <end position="315"/>
    </location>
</feature>
<name>A0AAD4J341_PERFH</name>
<dbReference type="InterPro" id="IPR006553">
    <property type="entry name" value="Leu-rich_rpt_Cys-con_subtyp"/>
</dbReference>
<reference evidence="2 3" key="1">
    <citation type="journal article" date="2021" name="Nat. Commun.">
        <title>Incipient diploidization of the medicinal plant Perilla within 10,000 years.</title>
        <authorList>
            <person name="Zhang Y."/>
            <person name="Shen Q."/>
            <person name="Leng L."/>
            <person name="Zhang D."/>
            <person name="Chen S."/>
            <person name="Shi Y."/>
            <person name="Ning Z."/>
            <person name="Chen S."/>
        </authorList>
    </citation>
    <scope>NUCLEOTIDE SEQUENCE [LARGE SCALE GENOMIC DNA]</scope>
    <source>
        <strain evidence="3">cv. PC099</strain>
    </source>
</reference>
<dbReference type="SUPFAM" id="SSF52047">
    <property type="entry name" value="RNI-like"/>
    <property type="match status" value="1"/>
</dbReference>
<gene>
    <name evidence="2" type="ORF">C2S53_012268</name>
</gene>
<dbReference type="PANTHER" id="PTHR13318">
    <property type="entry name" value="PARTNER OF PAIRED, ISOFORM B-RELATED"/>
    <property type="match status" value="1"/>
</dbReference>
<dbReference type="GO" id="GO:0019005">
    <property type="term" value="C:SCF ubiquitin ligase complex"/>
    <property type="evidence" value="ECO:0007669"/>
    <property type="project" value="TreeGrafter"/>
</dbReference>
<comment type="caution">
    <text evidence="2">The sequence shown here is derived from an EMBL/GenBank/DDBJ whole genome shotgun (WGS) entry which is preliminary data.</text>
</comment>
<dbReference type="GO" id="GO:0031146">
    <property type="term" value="P:SCF-dependent proteasomal ubiquitin-dependent protein catabolic process"/>
    <property type="evidence" value="ECO:0007669"/>
    <property type="project" value="TreeGrafter"/>
</dbReference>
<dbReference type="Gene3D" id="3.80.10.10">
    <property type="entry name" value="Ribonuclease Inhibitor"/>
    <property type="match status" value="2"/>
</dbReference>